<dbReference type="Pfam" id="PF12323">
    <property type="entry name" value="HTH_OrfB_IS605"/>
    <property type="match status" value="1"/>
</dbReference>
<feature type="compositionally biased region" description="Basic residues" evidence="7">
    <location>
        <begin position="248"/>
        <end position="257"/>
    </location>
</feature>
<evidence type="ECO:0000259" key="10">
    <source>
        <dbReference type="Pfam" id="PF12323"/>
    </source>
</evidence>
<keyword evidence="4" id="KW-0862">Zinc</keyword>
<accession>A0A7X1N8Q1</accession>
<evidence type="ECO:0000256" key="2">
    <source>
        <dbReference type="ARBA" id="ARBA00022578"/>
    </source>
</evidence>
<evidence type="ECO:0000256" key="3">
    <source>
        <dbReference type="ARBA" id="ARBA00022723"/>
    </source>
</evidence>
<gene>
    <name evidence="11" type="ORF">GCT13_10960</name>
</gene>
<dbReference type="GO" id="GO:0046872">
    <property type="term" value="F:metal ion binding"/>
    <property type="evidence" value="ECO:0007669"/>
    <property type="project" value="UniProtKB-KW"/>
</dbReference>
<evidence type="ECO:0000256" key="1">
    <source>
        <dbReference type="ARBA" id="ARBA00008761"/>
    </source>
</evidence>
<sequence length="468" mass="53421">MSCIFQSGVRFSAYPDAGLASLLVRWIGCQRFIYNGKVGEDHLYAAQRRLLIKSGVTDPDALKTPLDQEYSRFKSRELSPWLYDVPSQVLRNGAYRWMCAKTRQLKGLAKAPTRRTRKNFNSVMLTNELFRFVRSNGEEVLEIGTEKNPVGLLGFKAHRPYDLPRTIVIRNEAGRWFVSFSYAHEGDRIVREPHEVAYEINGLDDDVLDAATIGLDRNVRDNCFTDSTGRQHKIEQVNLDRIARREKGARRYQRRMSRTKEHSANRRKVAQKIARRKNYAQRVRKDFTHKTTHGLVVSETRLFVLEGLRIKGMTRKPKAKRDPVTGKWLRNGARAKAALSKKILASCWGELDRQLQYKATWHNKLAVKVPAAYSSQECSRCGHTHPGNRDGARFACQRCGLEAHADWNAARVIKARGIRALRKGVYDAPKTRKRVAFRRKDLETGGSPGASDTPEEMSVEQTLDRLAA</sequence>
<feature type="region of interest" description="Disordered" evidence="7">
    <location>
        <begin position="437"/>
        <end position="468"/>
    </location>
</feature>
<dbReference type="InterPro" id="IPR010095">
    <property type="entry name" value="Cas12f1-like_TNB"/>
</dbReference>
<feature type="domain" description="Cas12f1-like TNB" evidence="9">
    <location>
        <begin position="348"/>
        <end position="413"/>
    </location>
</feature>
<comment type="similarity">
    <text evidence="1">In the C-terminal section; belongs to the transposase 35 family.</text>
</comment>
<dbReference type="InterPro" id="IPR021027">
    <property type="entry name" value="Transposase_put_HTH"/>
</dbReference>
<evidence type="ECO:0000259" key="8">
    <source>
        <dbReference type="Pfam" id="PF01385"/>
    </source>
</evidence>
<keyword evidence="5" id="KW-0238">DNA-binding</keyword>
<dbReference type="Pfam" id="PF07282">
    <property type="entry name" value="Cas12f1-like_TNB"/>
    <property type="match status" value="1"/>
</dbReference>
<evidence type="ECO:0000256" key="4">
    <source>
        <dbReference type="ARBA" id="ARBA00022833"/>
    </source>
</evidence>
<dbReference type="InterPro" id="IPR001959">
    <property type="entry name" value="Transposase"/>
</dbReference>
<keyword evidence="3" id="KW-0479">Metal-binding</keyword>
<protein>
    <submittedName>
        <fullName evidence="11">Transposase</fullName>
    </submittedName>
</protein>
<proteinExistence type="inferred from homology"/>
<evidence type="ECO:0000256" key="5">
    <source>
        <dbReference type="ARBA" id="ARBA00023125"/>
    </source>
</evidence>
<dbReference type="NCBIfam" id="NF040570">
    <property type="entry name" value="guided_TnpB"/>
    <property type="match status" value="1"/>
</dbReference>
<dbReference type="RefSeq" id="WP_152757793.1">
    <property type="nucleotide sequence ID" value="NZ_WHNP01000008.1"/>
</dbReference>
<name>A0A7X1N8Q1_9BURK</name>
<keyword evidence="12" id="KW-1185">Reference proteome</keyword>
<keyword evidence="2" id="KW-0815">Transposition</keyword>
<dbReference type="GO" id="GO:0006310">
    <property type="term" value="P:DNA recombination"/>
    <property type="evidence" value="ECO:0007669"/>
    <property type="project" value="UniProtKB-KW"/>
</dbReference>
<feature type="region of interest" description="Disordered" evidence="7">
    <location>
        <begin position="248"/>
        <end position="272"/>
    </location>
</feature>
<keyword evidence="6" id="KW-0233">DNA recombination</keyword>
<evidence type="ECO:0000313" key="11">
    <source>
        <dbReference type="EMBL" id="MPW17435.1"/>
    </source>
</evidence>
<dbReference type="GO" id="GO:0003677">
    <property type="term" value="F:DNA binding"/>
    <property type="evidence" value="ECO:0007669"/>
    <property type="project" value="UniProtKB-KW"/>
</dbReference>
<evidence type="ECO:0000259" key="9">
    <source>
        <dbReference type="Pfam" id="PF07282"/>
    </source>
</evidence>
<evidence type="ECO:0000256" key="6">
    <source>
        <dbReference type="ARBA" id="ARBA00023172"/>
    </source>
</evidence>
<evidence type="ECO:0000313" key="12">
    <source>
        <dbReference type="Proteomes" id="UP000484381"/>
    </source>
</evidence>
<reference evidence="11 12" key="1">
    <citation type="submission" date="2019-10" db="EMBL/GenBank/DDBJ databases">
        <title>Paraburkholderia sp. isolated from nodules of Mimosa pudica from Brazilian Atlantic Forest soils.</title>
        <authorList>
            <person name="Paulitsch F."/>
            <person name="Hungria M."/>
            <person name="Dall'Agnol R."/>
        </authorList>
    </citation>
    <scope>NUCLEOTIDE SEQUENCE [LARGE SCALE GENOMIC DNA]</scope>
    <source>
        <strain evidence="11 12">CNPSo 3157</strain>
    </source>
</reference>
<feature type="domain" description="Transposase putative helix-turn-helix" evidence="10">
    <location>
        <begin position="7"/>
        <end position="35"/>
    </location>
</feature>
<feature type="domain" description="Probable transposase IS891/IS1136/IS1341" evidence="8">
    <location>
        <begin position="209"/>
        <end position="315"/>
    </location>
</feature>
<dbReference type="EMBL" id="WHNP01000008">
    <property type="protein sequence ID" value="MPW17435.1"/>
    <property type="molecule type" value="Genomic_DNA"/>
</dbReference>
<dbReference type="Pfam" id="PF01385">
    <property type="entry name" value="OrfB_IS605"/>
    <property type="match status" value="1"/>
</dbReference>
<organism evidence="11 12">
    <name type="scientific">Paraburkholderia franconis</name>
    <dbReference type="NCBI Taxonomy" id="2654983"/>
    <lineage>
        <taxon>Bacteria</taxon>
        <taxon>Pseudomonadati</taxon>
        <taxon>Pseudomonadota</taxon>
        <taxon>Betaproteobacteria</taxon>
        <taxon>Burkholderiales</taxon>
        <taxon>Burkholderiaceae</taxon>
        <taxon>Paraburkholderia</taxon>
    </lineage>
</organism>
<comment type="caution">
    <text evidence="11">The sequence shown here is derived from an EMBL/GenBank/DDBJ whole genome shotgun (WGS) entry which is preliminary data.</text>
</comment>
<dbReference type="Proteomes" id="UP000484381">
    <property type="component" value="Unassembled WGS sequence"/>
</dbReference>
<dbReference type="GO" id="GO:0032196">
    <property type="term" value="P:transposition"/>
    <property type="evidence" value="ECO:0007669"/>
    <property type="project" value="UniProtKB-KW"/>
</dbReference>
<dbReference type="AlphaFoldDB" id="A0A7X1N8Q1"/>
<evidence type="ECO:0000256" key="7">
    <source>
        <dbReference type="SAM" id="MobiDB-lite"/>
    </source>
</evidence>